<feature type="transmembrane region" description="Helical" evidence="2">
    <location>
        <begin position="408"/>
        <end position="428"/>
    </location>
</feature>
<feature type="transmembrane region" description="Helical" evidence="2">
    <location>
        <begin position="482"/>
        <end position="503"/>
    </location>
</feature>
<proteinExistence type="predicted"/>
<evidence type="ECO:0000313" key="4">
    <source>
        <dbReference type="EMBL" id="MCF4123451.1"/>
    </source>
</evidence>
<reference evidence="3" key="1">
    <citation type="submission" date="2022-01" db="EMBL/GenBank/DDBJ databases">
        <title>Antribacter sp. nov., isolated from Guizhou of China.</title>
        <authorList>
            <person name="Chengliang C."/>
            <person name="Ya Z."/>
        </authorList>
    </citation>
    <scope>NUCLEOTIDE SEQUENCE</scope>
    <source>
        <strain evidence="3">KLBMP 9083</strain>
    </source>
</reference>
<protein>
    <submittedName>
        <fullName evidence="3">DUF2142 domain-containing protein</fullName>
    </submittedName>
</protein>
<dbReference type="Proteomes" id="UP001165405">
    <property type="component" value="Unassembled WGS sequence"/>
</dbReference>
<dbReference type="RefSeq" id="WP_236087403.1">
    <property type="nucleotide sequence ID" value="NZ_JAKGSG010000006.1"/>
</dbReference>
<feature type="transmembrane region" description="Helical" evidence="2">
    <location>
        <begin position="254"/>
        <end position="271"/>
    </location>
</feature>
<feature type="region of interest" description="Disordered" evidence="1">
    <location>
        <begin position="1"/>
        <end position="20"/>
    </location>
</feature>
<evidence type="ECO:0000256" key="1">
    <source>
        <dbReference type="SAM" id="MobiDB-lite"/>
    </source>
</evidence>
<feature type="transmembrane region" description="Helical" evidence="2">
    <location>
        <begin position="283"/>
        <end position="301"/>
    </location>
</feature>
<keyword evidence="2" id="KW-0812">Transmembrane</keyword>
<gene>
    <name evidence="3" type="ORF">L1785_01715</name>
    <name evidence="4" type="ORF">L1785_21015</name>
</gene>
<accession>A0AA41QA57</accession>
<dbReference type="EMBL" id="JAKGSG010000061">
    <property type="protein sequence ID" value="MCF4123451.1"/>
    <property type="molecule type" value="Genomic_DNA"/>
</dbReference>
<evidence type="ECO:0000256" key="2">
    <source>
        <dbReference type="SAM" id="Phobius"/>
    </source>
</evidence>
<feature type="compositionally biased region" description="Low complexity" evidence="1">
    <location>
        <begin position="8"/>
        <end position="17"/>
    </location>
</feature>
<feature type="transmembrane region" description="Helical" evidence="2">
    <location>
        <begin position="26"/>
        <end position="44"/>
    </location>
</feature>
<keyword evidence="2" id="KW-0472">Membrane</keyword>
<feature type="transmembrane region" description="Helical" evidence="2">
    <location>
        <begin position="376"/>
        <end position="396"/>
    </location>
</feature>
<dbReference type="AlphaFoldDB" id="A0AA41QA57"/>
<keyword evidence="2" id="KW-1133">Transmembrane helix</keyword>
<organism evidence="3 5">
    <name type="scientific">Antribacter soli</name>
    <dbReference type="NCBI Taxonomy" id="2910976"/>
    <lineage>
        <taxon>Bacteria</taxon>
        <taxon>Bacillati</taxon>
        <taxon>Actinomycetota</taxon>
        <taxon>Actinomycetes</taxon>
        <taxon>Micrococcales</taxon>
        <taxon>Promicromonosporaceae</taxon>
        <taxon>Antribacter</taxon>
    </lineage>
</organism>
<feature type="transmembrane region" description="Helical" evidence="2">
    <location>
        <begin position="440"/>
        <end position="462"/>
    </location>
</feature>
<dbReference type="InterPro" id="IPR018674">
    <property type="entry name" value="DUF2142_membrane"/>
</dbReference>
<comment type="caution">
    <text evidence="3">The sequence shown here is derived from an EMBL/GenBank/DDBJ whole genome shotgun (WGS) entry which is preliminary data.</text>
</comment>
<feature type="transmembrane region" description="Helical" evidence="2">
    <location>
        <begin position="349"/>
        <end position="369"/>
    </location>
</feature>
<dbReference type="Pfam" id="PF09913">
    <property type="entry name" value="DUF2142"/>
    <property type="match status" value="1"/>
</dbReference>
<dbReference type="EMBL" id="JAKGSG010000006">
    <property type="protein sequence ID" value="MCF4119689.1"/>
    <property type="molecule type" value="Genomic_DNA"/>
</dbReference>
<feature type="transmembrane region" description="Helical" evidence="2">
    <location>
        <begin position="182"/>
        <end position="200"/>
    </location>
</feature>
<name>A0AA41QA57_9MICO</name>
<evidence type="ECO:0000313" key="3">
    <source>
        <dbReference type="EMBL" id="MCF4119689.1"/>
    </source>
</evidence>
<sequence length="508" mass="53832">MTTIAGNTTRPASVTPARPAPARPRVYWTAFAVLMTLTSLWSLATPVVSGPDENVHVIKAAAVVRGDLYGRSAPGNPGAGEVDIPAIYAVTASYPVCFAFRGGVAADCAPELPRGEAAEQTMTASTWVIRNNPAYYAVVGLPTFLPPGEYVFYLMRLVSAGLCSLVLAWGFVALADVTRRTFVAAGVATALMPMVVYLNSIVNSSGLEISAALTLWITLLALVRAPDPARLTSRMAGIAVVTVVLLNSRGLSPLYIAAIVVMVAVVVGPWATVRRTMLDRRSWPWLGLVVAGTVPALWWTLSAGTLEGGGGGHPELGFRTTANRTFFETGDFLLVAIGRFGWLDTSLPTLGYVAFAAVGGFLVLLAFLLGDRRGRVAMVSVLAVAVLLPVIVHAWQASNVGYIWTARYSMPLYVGVAATAGFVCRDAFIELPRRLAERTLNLVASLMATGLTLALVVTLRRYTIGDQGSWWGVFDGPWAPPVPSAVLLGIHVVASAAGARLLARLARD</sequence>
<evidence type="ECO:0000313" key="5">
    <source>
        <dbReference type="Proteomes" id="UP001165405"/>
    </source>
</evidence>
<keyword evidence="5" id="KW-1185">Reference proteome</keyword>
<feature type="transmembrane region" description="Helical" evidence="2">
    <location>
        <begin position="150"/>
        <end position="175"/>
    </location>
</feature>